<keyword evidence="1" id="KW-0472">Membrane</keyword>
<dbReference type="EMBL" id="CP155447">
    <property type="protein sequence ID" value="XBH03298.1"/>
    <property type="molecule type" value="Genomic_DNA"/>
</dbReference>
<sequence length="175" mass="18870">MTPSPRLLMTLVVILSAVLGLTLTILAWVVVQLRRQPVATWVKNLDDLRTRQDALEAMMEKANSTRLAEPALKAHPGPPLRRPGTRSRRIDAAEPTAVSGPTLIAVPSLVTASLPSSAAVTHDLGRRFSPIWDLADTGATPDEIARSTGQPIGQVELILALRRQLNANVGEPRLT</sequence>
<keyword evidence="1" id="KW-0812">Transmembrane</keyword>
<organism evidence="2">
    <name type="scientific">Singulisphaera sp. Ch08</name>
    <dbReference type="NCBI Taxonomy" id="3120278"/>
    <lineage>
        <taxon>Bacteria</taxon>
        <taxon>Pseudomonadati</taxon>
        <taxon>Planctomycetota</taxon>
        <taxon>Planctomycetia</taxon>
        <taxon>Isosphaerales</taxon>
        <taxon>Isosphaeraceae</taxon>
        <taxon>Singulisphaera</taxon>
    </lineage>
</organism>
<evidence type="ECO:0008006" key="3">
    <source>
        <dbReference type="Google" id="ProtNLM"/>
    </source>
</evidence>
<feature type="transmembrane region" description="Helical" evidence="1">
    <location>
        <begin position="6"/>
        <end position="31"/>
    </location>
</feature>
<evidence type="ECO:0000256" key="1">
    <source>
        <dbReference type="SAM" id="Phobius"/>
    </source>
</evidence>
<keyword evidence="1" id="KW-1133">Transmembrane helix</keyword>
<evidence type="ECO:0000313" key="2">
    <source>
        <dbReference type="EMBL" id="XBH03298.1"/>
    </source>
</evidence>
<protein>
    <recommendedName>
        <fullName evidence="3">DUF2802 domain-containing protein</fullName>
    </recommendedName>
</protein>
<name>A0AAU7CE27_9BACT</name>
<gene>
    <name evidence="2" type="ORF">V5E97_34065</name>
</gene>
<proteinExistence type="predicted"/>
<dbReference type="RefSeq" id="WP_406696034.1">
    <property type="nucleotide sequence ID" value="NZ_CP155447.1"/>
</dbReference>
<reference evidence="2" key="1">
    <citation type="submission" date="2024-05" db="EMBL/GenBank/DDBJ databases">
        <title>Planctomycetes of the genus Singulisphaera possess chitinolytic capabilities.</title>
        <authorList>
            <person name="Ivanova A."/>
        </authorList>
    </citation>
    <scope>NUCLEOTIDE SEQUENCE</scope>
    <source>
        <strain evidence="2">Ch08T</strain>
    </source>
</reference>
<dbReference type="AlphaFoldDB" id="A0AAU7CE27"/>
<accession>A0AAU7CE27</accession>